<name>A0AA36ITT8_9DINO</name>
<feature type="transmembrane region" description="Helical" evidence="2">
    <location>
        <begin position="103"/>
        <end position="125"/>
    </location>
</feature>
<evidence type="ECO:0000256" key="1">
    <source>
        <dbReference type="SAM" id="MobiDB-lite"/>
    </source>
</evidence>
<keyword evidence="4" id="KW-1185">Reference proteome</keyword>
<dbReference type="Proteomes" id="UP001178507">
    <property type="component" value="Unassembled WGS sequence"/>
</dbReference>
<gene>
    <name evidence="3" type="ORF">EVOR1521_LOCUS18369</name>
</gene>
<accession>A0AA36ITT8</accession>
<dbReference type="EMBL" id="CAUJNA010002580">
    <property type="protein sequence ID" value="CAJ1393521.1"/>
    <property type="molecule type" value="Genomic_DNA"/>
</dbReference>
<feature type="region of interest" description="Disordered" evidence="1">
    <location>
        <begin position="492"/>
        <end position="529"/>
    </location>
</feature>
<keyword evidence="2" id="KW-1133">Transmembrane helix</keyword>
<organism evidence="3 4">
    <name type="scientific">Effrenium voratum</name>
    <dbReference type="NCBI Taxonomy" id="2562239"/>
    <lineage>
        <taxon>Eukaryota</taxon>
        <taxon>Sar</taxon>
        <taxon>Alveolata</taxon>
        <taxon>Dinophyceae</taxon>
        <taxon>Suessiales</taxon>
        <taxon>Symbiodiniaceae</taxon>
        <taxon>Effrenium</taxon>
    </lineage>
</organism>
<protein>
    <submittedName>
        <fullName evidence="3">Uncharacterized protein</fullName>
    </submittedName>
</protein>
<keyword evidence="2" id="KW-0472">Membrane</keyword>
<comment type="caution">
    <text evidence="3">The sequence shown here is derived from an EMBL/GenBank/DDBJ whole genome shotgun (WGS) entry which is preliminary data.</text>
</comment>
<sequence length="726" mass="77065">MTVTVVTGGAGGGAGSAGGGGHGVSAGGGGSAGGSAAAGGTCVDACGFEADTSGAKTTEHWAYVGSGRGSYTQVETMELVGQGKGDFIKEQVVVGGGGVRCRAACMGFLCVLCLAAIIIPLIFLLQPQIGGSPGFADINCATLAISAAAPDQATICCQQGHLGFCADPAPLPSPPLPQPVPEKVVIHDKYYTRVKEVPVPHMVPVPIPSAPAKIIEHKVFVKSHAYDCNEGLSTFASSWSAMHQRYCCYLHSVACHTQVKYRNHYHTITSVKHVGVPVHVPIPAPPAAEYNRVVNVPIHDPPQVIQVKTPGHTHVVNQYVHSKHYVPEPVPSPPRFRSVPVPVPVHTPGKVIPVPSPLPPQTVVHNKVVYKTRHVITKKIYDCDAGFNNWKYGWSSPKKTWCCAHENKGCAGTWTGSGLTKTIVTGVTTHHGQYDGDYGDYGHDHYGHGGHYTDGSNYHVHVYHHYHTHSDHIPYHYTDSDSDVPLLRAGGRRLSEKDAEKKVEEKEEKGDSKEADQKEFRDLQGGDQKPMGMWWDGQQAHDVVNGDGAGGSDAQRPVGMWWDGQHSHDVVNGDGAGGSDAQRPVGMWWDGQHSHDVVNGDGAGGSDAQRPVGMWWDGQHSHDVVNGDGAGGSDAKPPVGMWWDGQHSHDVVNGDGAGGSDAKPPVGMWWDGQHSHDVVNGDGAGGSDAKPPVGMWWDGQHSHDVVNGDGADGLRGGYVVGWPALS</sequence>
<keyword evidence="2" id="KW-0812">Transmembrane</keyword>
<evidence type="ECO:0000313" key="3">
    <source>
        <dbReference type="EMBL" id="CAJ1393521.1"/>
    </source>
</evidence>
<proteinExistence type="predicted"/>
<evidence type="ECO:0000256" key="2">
    <source>
        <dbReference type="SAM" id="Phobius"/>
    </source>
</evidence>
<feature type="compositionally biased region" description="Basic and acidic residues" evidence="1">
    <location>
        <begin position="493"/>
        <end position="524"/>
    </location>
</feature>
<evidence type="ECO:0000313" key="4">
    <source>
        <dbReference type="Proteomes" id="UP001178507"/>
    </source>
</evidence>
<reference evidence="3" key="1">
    <citation type="submission" date="2023-08" db="EMBL/GenBank/DDBJ databases">
        <authorList>
            <person name="Chen Y."/>
            <person name="Shah S."/>
            <person name="Dougan E. K."/>
            <person name="Thang M."/>
            <person name="Chan C."/>
        </authorList>
    </citation>
    <scope>NUCLEOTIDE SEQUENCE</scope>
</reference>
<dbReference type="AlphaFoldDB" id="A0AA36ITT8"/>